<reference evidence="2" key="2">
    <citation type="submission" date="2021-12" db="EMBL/GenBank/DDBJ databases">
        <title>Resequencing data analysis of finger millet.</title>
        <authorList>
            <person name="Hatakeyama M."/>
            <person name="Aluri S."/>
            <person name="Balachadran M.T."/>
            <person name="Sivarajan S.R."/>
            <person name="Poveda L."/>
            <person name="Shimizu-Inatsugi R."/>
            <person name="Schlapbach R."/>
            <person name="Sreeman S.M."/>
            <person name="Shimizu K.K."/>
        </authorList>
    </citation>
    <scope>NUCLEOTIDE SEQUENCE</scope>
</reference>
<dbReference type="EMBL" id="BQKI01000072">
    <property type="protein sequence ID" value="GJN16385.1"/>
    <property type="molecule type" value="Genomic_DNA"/>
</dbReference>
<evidence type="ECO:0000313" key="2">
    <source>
        <dbReference type="EMBL" id="GJN16385.1"/>
    </source>
</evidence>
<accession>A0AAV5E190</accession>
<dbReference type="Proteomes" id="UP001054889">
    <property type="component" value="Unassembled WGS sequence"/>
</dbReference>
<dbReference type="AlphaFoldDB" id="A0AAV5E190"/>
<organism evidence="2 3">
    <name type="scientific">Eleusine coracana subsp. coracana</name>
    <dbReference type="NCBI Taxonomy" id="191504"/>
    <lineage>
        <taxon>Eukaryota</taxon>
        <taxon>Viridiplantae</taxon>
        <taxon>Streptophyta</taxon>
        <taxon>Embryophyta</taxon>
        <taxon>Tracheophyta</taxon>
        <taxon>Spermatophyta</taxon>
        <taxon>Magnoliopsida</taxon>
        <taxon>Liliopsida</taxon>
        <taxon>Poales</taxon>
        <taxon>Poaceae</taxon>
        <taxon>PACMAD clade</taxon>
        <taxon>Chloridoideae</taxon>
        <taxon>Cynodonteae</taxon>
        <taxon>Eleusininae</taxon>
        <taxon>Eleusine</taxon>
    </lineage>
</organism>
<proteinExistence type="predicted"/>
<feature type="region of interest" description="Disordered" evidence="1">
    <location>
        <begin position="61"/>
        <end position="85"/>
    </location>
</feature>
<keyword evidence="3" id="KW-1185">Reference proteome</keyword>
<evidence type="ECO:0000313" key="3">
    <source>
        <dbReference type="Proteomes" id="UP001054889"/>
    </source>
</evidence>
<protein>
    <submittedName>
        <fullName evidence="2">Uncharacterized protein</fullName>
    </submittedName>
</protein>
<sequence>MIYGTRTATAALPYPAPLCPFGTLRIPPPPPPQFFRLADGDKERRARLPFCQARFPLQACLPPQSGHPAPRSHTLTPTPERDKHDALQTTKITVFFSDYTELEQDQELGAR</sequence>
<name>A0AAV5E190_ELECO</name>
<reference evidence="2" key="1">
    <citation type="journal article" date="2018" name="DNA Res.">
        <title>Multiple hybrid de novo genome assembly of finger millet, an orphan allotetraploid crop.</title>
        <authorList>
            <person name="Hatakeyama M."/>
            <person name="Aluri S."/>
            <person name="Balachadran M.T."/>
            <person name="Sivarajan S.R."/>
            <person name="Patrignani A."/>
            <person name="Gruter S."/>
            <person name="Poveda L."/>
            <person name="Shimizu-Inatsugi R."/>
            <person name="Baeten J."/>
            <person name="Francoijs K.J."/>
            <person name="Nataraja K.N."/>
            <person name="Reddy Y.A.N."/>
            <person name="Phadnis S."/>
            <person name="Ravikumar R.L."/>
            <person name="Schlapbach R."/>
            <person name="Sreeman S.M."/>
            <person name="Shimizu K.K."/>
        </authorList>
    </citation>
    <scope>NUCLEOTIDE SEQUENCE</scope>
</reference>
<comment type="caution">
    <text evidence="2">The sequence shown here is derived from an EMBL/GenBank/DDBJ whole genome shotgun (WGS) entry which is preliminary data.</text>
</comment>
<evidence type="ECO:0000256" key="1">
    <source>
        <dbReference type="SAM" id="MobiDB-lite"/>
    </source>
</evidence>
<gene>
    <name evidence="2" type="primary">gb03368</name>
    <name evidence="2" type="ORF">PR202_gb03368</name>
</gene>